<keyword evidence="3" id="KW-1185">Reference proteome</keyword>
<comment type="caution">
    <text evidence="2">The sequence shown here is derived from an EMBL/GenBank/DDBJ whole genome shotgun (WGS) entry which is preliminary data.</text>
</comment>
<name>A0AAD3TMH5_NEPGR</name>
<feature type="region of interest" description="Disordered" evidence="1">
    <location>
        <begin position="1"/>
        <end position="111"/>
    </location>
</feature>
<dbReference type="EMBL" id="BSYO01000041">
    <property type="protein sequence ID" value="GMH31834.1"/>
    <property type="molecule type" value="Genomic_DNA"/>
</dbReference>
<feature type="compositionally biased region" description="Basic and acidic residues" evidence="1">
    <location>
        <begin position="86"/>
        <end position="101"/>
    </location>
</feature>
<evidence type="ECO:0000313" key="2">
    <source>
        <dbReference type="EMBL" id="GMH31834.1"/>
    </source>
</evidence>
<evidence type="ECO:0000256" key="1">
    <source>
        <dbReference type="SAM" id="MobiDB-lite"/>
    </source>
</evidence>
<sequence>MTEWAEPPTSSDRPQNTASKASEEEGGGPEATGEAETTAGEETLSKTGGKGEEERRDESKTGEERREEIGSRVFGTMRRRRKRRGATSERKSGGKNEDRSPRQPNQKPKQMEKWIGTAGYQIPIPAAAKSHQLLFARNTQQTNELMMSGEKDQAKIYGDRPSSASSWEQAFCSSKTVVANLYDRFNI</sequence>
<gene>
    <name evidence="2" type="ORF">Nepgr_033678</name>
</gene>
<protein>
    <submittedName>
        <fullName evidence="2">Uncharacterized protein</fullName>
    </submittedName>
</protein>
<accession>A0AAD3TMH5</accession>
<evidence type="ECO:0000313" key="3">
    <source>
        <dbReference type="Proteomes" id="UP001279734"/>
    </source>
</evidence>
<dbReference type="AlphaFoldDB" id="A0AAD3TMH5"/>
<organism evidence="2 3">
    <name type="scientific">Nepenthes gracilis</name>
    <name type="common">Slender pitcher plant</name>
    <dbReference type="NCBI Taxonomy" id="150966"/>
    <lineage>
        <taxon>Eukaryota</taxon>
        <taxon>Viridiplantae</taxon>
        <taxon>Streptophyta</taxon>
        <taxon>Embryophyta</taxon>
        <taxon>Tracheophyta</taxon>
        <taxon>Spermatophyta</taxon>
        <taxon>Magnoliopsida</taxon>
        <taxon>eudicotyledons</taxon>
        <taxon>Gunneridae</taxon>
        <taxon>Pentapetalae</taxon>
        <taxon>Caryophyllales</taxon>
        <taxon>Nepenthaceae</taxon>
        <taxon>Nepenthes</taxon>
    </lineage>
</organism>
<feature type="compositionally biased region" description="Basic and acidic residues" evidence="1">
    <location>
        <begin position="49"/>
        <end position="70"/>
    </location>
</feature>
<feature type="compositionally biased region" description="Low complexity" evidence="1">
    <location>
        <begin position="31"/>
        <end position="42"/>
    </location>
</feature>
<proteinExistence type="predicted"/>
<dbReference type="Proteomes" id="UP001279734">
    <property type="component" value="Unassembled WGS sequence"/>
</dbReference>
<reference evidence="2" key="1">
    <citation type="submission" date="2023-05" db="EMBL/GenBank/DDBJ databases">
        <title>Nepenthes gracilis genome sequencing.</title>
        <authorList>
            <person name="Fukushima K."/>
        </authorList>
    </citation>
    <scope>NUCLEOTIDE SEQUENCE</scope>
    <source>
        <strain evidence="2">SING2019-196</strain>
    </source>
</reference>